<organism evidence="2 3">
    <name type="scientific">Canna indica</name>
    <name type="common">Indian-shot</name>
    <dbReference type="NCBI Taxonomy" id="4628"/>
    <lineage>
        <taxon>Eukaryota</taxon>
        <taxon>Viridiplantae</taxon>
        <taxon>Streptophyta</taxon>
        <taxon>Embryophyta</taxon>
        <taxon>Tracheophyta</taxon>
        <taxon>Spermatophyta</taxon>
        <taxon>Magnoliopsida</taxon>
        <taxon>Liliopsida</taxon>
        <taxon>Zingiberales</taxon>
        <taxon>Cannaceae</taxon>
        <taxon>Canna</taxon>
    </lineage>
</organism>
<proteinExistence type="predicted"/>
<dbReference type="EMBL" id="CP136892">
    <property type="protein sequence ID" value="WOL02908.1"/>
    <property type="molecule type" value="Genomic_DNA"/>
</dbReference>
<keyword evidence="1" id="KW-0812">Transmembrane</keyword>
<reference evidence="2 3" key="1">
    <citation type="submission" date="2023-10" db="EMBL/GenBank/DDBJ databases">
        <title>Chromosome-scale genome assembly provides insights into flower coloration mechanisms of Canna indica.</title>
        <authorList>
            <person name="Li C."/>
        </authorList>
    </citation>
    <scope>NUCLEOTIDE SEQUENCE [LARGE SCALE GENOMIC DNA]</scope>
    <source>
        <tissue evidence="2">Flower</tissue>
    </source>
</reference>
<dbReference type="PANTHER" id="PTHR33429:SF23">
    <property type="entry name" value="OS02G0709350 PROTEIN"/>
    <property type="match status" value="1"/>
</dbReference>
<keyword evidence="3" id="KW-1185">Reference proteome</keyword>
<keyword evidence="1" id="KW-0472">Membrane</keyword>
<name>A0AAQ3QBE3_9LILI</name>
<dbReference type="Proteomes" id="UP001327560">
    <property type="component" value="Chromosome 3"/>
</dbReference>
<evidence type="ECO:0000256" key="1">
    <source>
        <dbReference type="SAM" id="Phobius"/>
    </source>
</evidence>
<feature type="transmembrane region" description="Helical" evidence="1">
    <location>
        <begin position="72"/>
        <end position="94"/>
    </location>
</feature>
<gene>
    <name evidence="2" type="ORF">Cni_G11627</name>
</gene>
<dbReference type="PANTHER" id="PTHR33429">
    <property type="entry name" value="OS02G0708000 PROTEIN-RELATED"/>
    <property type="match status" value="1"/>
</dbReference>
<dbReference type="AlphaFoldDB" id="A0AAQ3QBE3"/>
<accession>A0AAQ3QBE3</accession>
<evidence type="ECO:0000313" key="3">
    <source>
        <dbReference type="Proteomes" id="UP001327560"/>
    </source>
</evidence>
<evidence type="ECO:0000313" key="2">
    <source>
        <dbReference type="EMBL" id="WOL02908.1"/>
    </source>
</evidence>
<keyword evidence="1" id="KW-1133">Transmembrane helix</keyword>
<protein>
    <submittedName>
        <fullName evidence="2">Uncharacterized protein</fullName>
    </submittedName>
</protein>
<sequence length="144" mass="15012">MPTCNTCTSWSISATHPPSSPSLSLSALFPFLEAAAAAAAAEMASTTLTPLPGYQAQATGSAGHRSGSLGPFFVVMSVILILTVFSCIFARVCASQLAGPDASYDCVGWTRRRWSRHRTVVREAKVAVAVAAAESEPSLSLPQP</sequence>